<accession>A0ABN9B507</accession>
<evidence type="ECO:0000313" key="3">
    <source>
        <dbReference type="Proteomes" id="UP001162483"/>
    </source>
</evidence>
<proteinExistence type="predicted"/>
<feature type="compositionally biased region" description="Basic and acidic residues" evidence="1">
    <location>
        <begin position="7"/>
        <end position="21"/>
    </location>
</feature>
<protein>
    <submittedName>
        <fullName evidence="2">Uncharacterized protein</fullName>
    </submittedName>
</protein>
<comment type="caution">
    <text evidence="2">The sequence shown here is derived from an EMBL/GenBank/DDBJ whole genome shotgun (WGS) entry which is preliminary data.</text>
</comment>
<feature type="compositionally biased region" description="Polar residues" evidence="1">
    <location>
        <begin position="32"/>
        <end position="44"/>
    </location>
</feature>
<feature type="compositionally biased region" description="Basic residues" evidence="1">
    <location>
        <begin position="61"/>
        <end position="71"/>
    </location>
</feature>
<sequence>QVSGPQAERRAPDPQWSDRSRAPGGAAGAGTYSAQVERQVSGPQAASGGRRTPMRSDRSRAPRRSGGHRVTRHDSGLRVQLAHEPLALGFRHWIVWLGQSWHRVTSIRSHLARQRAPRHLARQWAPSQLV</sequence>
<organism evidence="2 3">
    <name type="scientific">Staurois parvus</name>
    <dbReference type="NCBI Taxonomy" id="386267"/>
    <lineage>
        <taxon>Eukaryota</taxon>
        <taxon>Metazoa</taxon>
        <taxon>Chordata</taxon>
        <taxon>Craniata</taxon>
        <taxon>Vertebrata</taxon>
        <taxon>Euteleostomi</taxon>
        <taxon>Amphibia</taxon>
        <taxon>Batrachia</taxon>
        <taxon>Anura</taxon>
        <taxon>Neobatrachia</taxon>
        <taxon>Ranoidea</taxon>
        <taxon>Ranidae</taxon>
        <taxon>Staurois</taxon>
    </lineage>
</organism>
<feature type="region of interest" description="Disordered" evidence="1">
    <location>
        <begin position="1"/>
        <end position="76"/>
    </location>
</feature>
<dbReference type="Proteomes" id="UP001162483">
    <property type="component" value="Unassembled WGS sequence"/>
</dbReference>
<feature type="non-terminal residue" evidence="2">
    <location>
        <position position="1"/>
    </location>
</feature>
<evidence type="ECO:0000256" key="1">
    <source>
        <dbReference type="SAM" id="MobiDB-lite"/>
    </source>
</evidence>
<dbReference type="EMBL" id="CATNWA010002092">
    <property type="protein sequence ID" value="CAI9541986.1"/>
    <property type="molecule type" value="Genomic_DNA"/>
</dbReference>
<gene>
    <name evidence="2" type="ORF">SPARVUS_LOCUS2015523</name>
</gene>
<keyword evidence="3" id="KW-1185">Reference proteome</keyword>
<reference evidence="2" key="1">
    <citation type="submission" date="2023-05" db="EMBL/GenBank/DDBJ databases">
        <authorList>
            <person name="Stuckert A."/>
        </authorList>
    </citation>
    <scope>NUCLEOTIDE SEQUENCE</scope>
</reference>
<evidence type="ECO:0000313" key="2">
    <source>
        <dbReference type="EMBL" id="CAI9541986.1"/>
    </source>
</evidence>
<name>A0ABN9B507_9NEOB</name>